<evidence type="ECO:0000313" key="2">
    <source>
        <dbReference type="Proteomes" id="UP000237144"/>
    </source>
</evidence>
<accession>A0A2S5BFX4</accession>
<reference evidence="1 2" key="1">
    <citation type="journal article" date="2018" name="Front. Microbiol.">
        <title>Prospects for Fungal Bioremediation of Acidic Radioactive Waste Sites: Characterization and Genome Sequence of Rhodotorula taiwanensis MD1149.</title>
        <authorList>
            <person name="Tkavc R."/>
            <person name="Matrosova V.Y."/>
            <person name="Grichenko O.E."/>
            <person name="Gostincar C."/>
            <person name="Volpe R.P."/>
            <person name="Klimenkova P."/>
            <person name="Gaidamakova E.K."/>
            <person name="Zhou C.E."/>
            <person name="Stewart B.J."/>
            <person name="Lyman M.G."/>
            <person name="Malfatti S.A."/>
            <person name="Rubinfeld B."/>
            <person name="Courtot M."/>
            <person name="Singh J."/>
            <person name="Dalgard C.L."/>
            <person name="Hamilton T."/>
            <person name="Frey K.G."/>
            <person name="Gunde-Cimerman N."/>
            <person name="Dugan L."/>
            <person name="Daly M.J."/>
        </authorList>
    </citation>
    <scope>NUCLEOTIDE SEQUENCE [LARGE SCALE GENOMIC DNA]</scope>
    <source>
        <strain evidence="1 2">MD1149</strain>
    </source>
</reference>
<evidence type="ECO:0000313" key="1">
    <source>
        <dbReference type="EMBL" id="POY75676.1"/>
    </source>
</evidence>
<dbReference type="AlphaFoldDB" id="A0A2S5BFX4"/>
<sequence>MSATDSTGSESGFKSLETNVEFGFEMRLSWEFEANLAELPENGIESPQLETVPLKGTWRFQARPNQDEGSKVNVCLLYNPLSAGLLGKQVSLAIQFSTYCNGQAQILHTGTWVAQSFPGIDKATSKAYGSSYCIVQTKDFGKLDGVSEQDFAQTRRYLASAIVKQDAAPFPVFLDSQHGTRVETPLAVALSDPGSHAIEKDFCIRFSGASADGLKIWTTAAFLEQASPYFATLLGSDCSETVLRRSEGPRKTGVRDADASNAAGKVAVKDWADSDDETDAFVVRERLTAGSDDLADLEYRQITVHETAFSTYRAVLFYLRSRHIVFAPVRSSLGHSTSGDSTRTRNAYLSKYHDENPSLPLPGSPKSVYRLAHLLQLPDLQKLALKALSSSLTITGAIQEVASPTALAYDEVRKLLCSYLVKNLSAPNPAWTTLQEKAGQGELDSAAVILVDFITALIEARKEDA</sequence>
<dbReference type="OrthoDB" id="6359816at2759"/>
<organism evidence="1 2">
    <name type="scientific">Rhodotorula taiwanensis</name>
    <dbReference type="NCBI Taxonomy" id="741276"/>
    <lineage>
        <taxon>Eukaryota</taxon>
        <taxon>Fungi</taxon>
        <taxon>Dikarya</taxon>
        <taxon>Basidiomycota</taxon>
        <taxon>Pucciniomycotina</taxon>
        <taxon>Microbotryomycetes</taxon>
        <taxon>Sporidiobolales</taxon>
        <taxon>Sporidiobolaceae</taxon>
        <taxon>Rhodotorula</taxon>
    </lineage>
</organism>
<keyword evidence="2" id="KW-1185">Reference proteome</keyword>
<dbReference type="InterPro" id="IPR011333">
    <property type="entry name" value="SKP1/BTB/POZ_sf"/>
</dbReference>
<dbReference type="STRING" id="741276.A0A2S5BFX4"/>
<dbReference type="Gene3D" id="3.30.710.10">
    <property type="entry name" value="Potassium Channel Kv1.1, Chain A"/>
    <property type="match status" value="1"/>
</dbReference>
<protein>
    <recommendedName>
        <fullName evidence="3">BTB domain-containing protein</fullName>
    </recommendedName>
</protein>
<evidence type="ECO:0008006" key="3">
    <source>
        <dbReference type="Google" id="ProtNLM"/>
    </source>
</evidence>
<comment type="caution">
    <text evidence="1">The sequence shown here is derived from an EMBL/GenBank/DDBJ whole genome shotgun (WGS) entry which is preliminary data.</text>
</comment>
<gene>
    <name evidence="1" type="ORF">BMF94_1299</name>
</gene>
<name>A0A2S5BFX4_9BASI</name>
<proteinExistence type="predicted"/>
<dbReference type="Proteomes" id="UP000237144">
    <property type="component" value="Unassembled WGS sequence"/>
</dbReference>
<dbReference type="EMBL" id="PJQD01000013">
    <property type="protein sequence ID" value="POY75676.1"/>
    <property type="molecule type" value="Genomic_DNA"/>
</dbReference>